<accession>A0A6A6FM75</accession>
<gene>
    <name evidence="1" type="ORF">CERZMDRAFT_94969</name>
</gene>
<evidence type="ECO:0000313" key="1">
    <source>
        <dbReference type="EMBL" id="KAF2214576.1"/>
    </source>
</evidence>
<dbReference type="EMBL" id="ML992667">
    <property type="protein sequence ID" value="KAF2214576.1"/>
    <property type="molecule type" value="Genomic_DNA"/>
</dbReference>
<dbReference type="AlphaFoldDB" id="A0A6A6FM75"/>
<keyword evidence="2" id="KW-1185">Reference proteome</keyword>
<proteinExistence type="predicted"/>
<name>A0A6A6FM75_9PEZI</name>
<reference evidence="1" key="1">
    <citation type="journal article" date="2020" name="Stud. Mycol.">
        <title>101 Dothideomycetes genomes: a test case for predicting lifestyles and emergence of pathogens.</title>
        <authorList>
            <person name="Haridas S."/>
            <person name="Albert R."/>
            <person name="Binder M."/>
            <person name="Bloem J."/>
            <person name="Labutti K."/>
            <person name="Salamov A."/>
            <person name="Andreopoulos B."/>
            <person name="Baker S."/>
            <person name="Barry K."/>
            <person name="Bills G."/>
            <person name="Bluhm B."/>
            <person name="Cannon C."/>
            <person name="Castanera R."/>
            <person name="Culley D."/>
            <person name="Daum C."/>
            <person name="Ezra D."/>
            <person name="Gonzalez J."/>
            <person name="Henrissat B."/>
            <person name="Kuo A."/>
            <person name="Liang C."/>
            <person name="Lipzen A."/>
            <person name="Lutzoni F."/>
            <person name="Magnuson J."/>
            <person name="Mondo S."/>
            <person name="Nolan M."/>
            <person name="Ohm R."/>
            <person name="Pangilinan J."/>
            <person name="Park H.-J."/>
            <person name="Ramirez L."/>
            <person name="Alfaro M."/>
            <person name="Sun H."/>
            <person name="Tritt A."/>
            <person name="Yoshinaga Y."/>
            <person name="Zwiers L.-H."/>
            <person name="Turgeon B."/>
            <person name="Goodwin S."/>
            <person name="Spatafora J."/>
            <person name="Crous P."/>
            <person name="Grigoriev I."/>
        </authorList>
    </citation>
    <scope>NUCLEOTIDE SEQUENCE</scope>
    <source>
        <strain evidence="1">SCOH1-5</strain>
    </source>
</reference>
<dbReference type="Proteomes" id="UP000799539">
    <property type="component" value="Unassembled WGS sequence"/>
</dbReference>
<evidence type="ECO:0000313" key="2">
    <source>
        <dbReference type="Proteomes" id="UP000799539"/>
    </source>
</evidence>
<protein>
    <submittedName>
        <fullName evidence="1">Uncharacterized protein</fullName>
    </submittedName>
</protein>
<dbReference type="OrthoDB" id="3624054at2759"/>
<sequence>MPSTISPTIPSIAKNQVLQSLVSAAFTLHSGGNAVLDFAKALFGNVAVSTAVEEREHDEKMVGMNGGFGEGFACTSLARAYTLLIEHGEDGNAQDLKNIALERFLAEHFQQQVDWVGMGG</sequence>
<organism evidence="1 2">
    <name type="scientific">Cercospora zeae-maydis SCOH1-5</name>
    <dbReference type="NCBI Taxonomy" id="717836"/>
    <lineage>
        <taxon>Eukaryota</taxon>
        <taxon>Fungi</taxon>
        <taxon>Dikarya</taxon>
        <taxon>Ascomycota</taxon>
        <taxon>Pezizomycotina</taxon>
        <taxon>Dothideomycetes</taxon>
        <taxon>Dothideomycetidae</taxon>
        <taxon>Mycosphaerellales</taxon>
        <taxon>Mycosphaerellaceae</taxon>
        <taxon>Cercospora</taxon>
    </lineage>
</organism>